<evidence type="ECO:0000313" key="3">
    <source>
        <dbReference type="EMBL" id="QTC89701.1"/>
    </source>
</evidence>
<dbReference type="PANTHER" id="PTHR33755:SF7">
    <property type="entry name" value="TOXIN MODULE OF TOXIN-ANTITOXIN SYSTEM RELE_STBE FAMILY"/>
    <property type="match status" value="1"/>
</dbReference>
<proteinExistence type="inferred from homology"/>
<dbReference type="PANTHER" id="PTHR33755">
    <property type="entry name" value="TOXIN PARE1-RELATED"/>
    <property type="match status" value="1"/>
</dbReference>
<dbReference type="InterPro" id="IPR007712">
    <property type="entry name" value="RelE/ParE_toxin"/>
</dbReference>
<dbReference type="AlphaFoldDB" id="A0A975BY94"/>
<dbReference type="EMBL" id="CP062222">
    <property type="protein sequence ID" value="QTC89701.1"/>
    <property type="molecule type" value="Genomic_DNA"/>
</dbReference>
<dbReference type="Gene3D" id="3.30.2310.20">
    <property type="entry name" value="RelE-like"/>
    <property type="match status" value="1"/>
</dbReference>
<dbReference type="RefSeq" id="WP_207867893.1">
    <property type="nucleotide sequence ID" value="NZ_CP062222.1"/>
</dbReference>
<evidence type="ECO:0000256" key="2">
    <source>
        <dbReference type="ARBA" id="ARBA00022649"/>
    </source>
</evidence>
<evidence type="ECO:0000256" key="1">
    <source>
        <dbReference type="ARBA" id="ARBA00006226"/>
    </source>
</evidence>
<gene>
    <name evidence="3" type="ORF">IFJ75_10260</name>
</gene>
<accession>A0A975BY94</accession>
<organism evidence="3 4">
    <name type="scientific">Brevundimonas goettingensis</name>
    <dbReference type="NCBI Taxonomy" id="2774190"/>
    <lineage>
        <taxon>Bacteria</taxon>
        <taxon>Pseudomonadati</taxon>
        <taxon>Pseudomonadota</taxon>
        <taxon>Alphaproteobacteria</taxon>
        <taxon>Caulobacterales</taxon>
        <taxon>Caulobacteraceae</taxon>
        <taxon>Brevundimonas</taxon>
    </lineage>
</organism>
<sequence>MTRVVWSRRALQNINAIRAYVGQFSPLAAQRLALRLRNAGETLRDFPERGMAMSGARRQLTTVPPYLIRYIYRDSVVSILEVRHAAEDAP</sequence>
<name>A0A975BY94_9CAUL</name>
<dbReference type="Proteomes" id="UP000663918">
    <property type="component" value="Chromosome"/>
</dbReference>
<keyword evidence="2" id="KW-1277">Toxin-antitoxin system</keyword>
<dbReference type="InterPro" id="IPR051803">
    <property type="entry name" value="TA_system_RelE-like_toxin"/>
</dbReference>
<keyword evidence="4" id="KW-1185">Reference proteome</keyword>
<dbReference type="InterPro" id="IPR035093">
    <property type="entry name" value="RelE/ParE_toxin_dom_sf"/>
</dbReference>
<protein>
    <submittedName>
        <fullName evidence="3">Type II toxin-antitoxin system RelE/ParE family toxin</fullName>
    </submittedName>
</protein>
<dbReference type="Pfam" id="PF05016">
    <property type="entry name" value="ParE_toxin"/>
    <property type="match status" value="1"/>
</dbReference>
<dbReference type="KEGG" id="bgoe:IFJ75_10260"/>
<comment type="similarity">
    <text evidence="1">Belongs to the RelE toxin family.</text>
</comment>
<evidence type="ECO:0000313" key="4">
    <source>
        <dbReference type="Proteomes" id="UP000663918"/>
    </source>
</evidence>
<reference evidence="3" key="1">
    <citation type="submission" date="2020-09" db="EMBL/GenBank/DDBJ databases">
        <title>Brevundimonas sp. LVF2 isolated from a puddle in Goettingen, Germany.</title>
        <authorList>
            <person name="Friedrich I."/>
            <person name="Klassen A."/>
            <person name="Hannes N."/>
            <person name="Schneider D."/>
            <person name="Hertel R."/>
            <person name="Daniel R."/>
        </authorList>
    </citation>
    <scope>NUCLEOTIDE SEQUENCE</scope>
    <source>
        <strain evidence="3">LVF2</strain>
    </source>
</reference>